<dbReference type="Gene3D" id="1.20.1070.10">
    <property type="entry name" value="Rhodopsin 7-helix transmembrane proteins"/>
    <property type="match status" value="1"/>
</dbReference>
<keyword evidence="5" id="KW-0297">G-protein coupled receptor</keyword>
<dbReference type="AlphaFoldDB" id="A0A8B6F602"/>
<comment type="caution">
    <text evidence="12">The sequence shown here is derived from an EMBL/GenBank/DDBJ whole genome shotgun (WGS) entry which is preliminary data.</text>
</comment>
<name>A0A8B6F602_MYTGA</name>
<dbReference type="CDD" id="cd00637">
    <property type="entry name" value="7tm_classA_rhodopsin-like"/>
    <property type="match status" value="1"/>
</dbReference>
<sequence>METGIFAIVLCSILFIVHMYVVGIVMTTKKWSDKRFLCLALFLSISDAAMMVESIWHASIGGDVNASESSHYQCTILSHLTSGTILFSLLQTLFICLERLNATFATSNIILKQLTSNLAVGIGFILTHVYVSLRCGVELFDIEGNSDKPKGCDPTYSFQREFLLFNEIPNLVFVTVITSCYIAIIVRMVKQHKKVPESDGLTDLQIQQKKQSALKMQRNVVTLSCIVAITLCAVLPRCIYGLYFQRRPDTYTKVSSVHDAVNVFLLLNPLFDPFVYILRMKEVRDRLTFQCFKRNNRVVGSFGNQTDPSHH</sequence>
<dbReference type="EMBL" id="UYJE01006172">
    <property type="protein sequence ID" value="VDI43660.1"/>
    <property type="molecule type" value="Genomic_DNA"/>
</dbReference>
<feature type="transmembrane region" description="Helical" evidence="10">
    <location>
        <begin position="220"/>
        <end position="240"/>
    </location>
</feature>
<reference evidence="12" key="1">
    <citation type="submission" date="2018-11" db="EMBL/GenBank/DDBJ databases">
        <authorList>
            <person name="Alioto T."/>
            <person name="Alioto T."/>
        </authorList>
    </citation>
    <scope>NUCLEOTIDE SEQUENCE</scope>
</reference>
<evidence type="ECO:0000256" key="5">
    <source>
        <dbReference type="ARBA" id="ARBA00023040"/>
    </source>
</evidence>
<comment type="subcellular location">
    <subcellularLocation>
        <location evidence="1">Cell membrane</location>
        <topology evidence="1">Multi-pass membrane protein</topology>
    </subcellularLocation>
</comment>
<evidence type="ECO:0000259" key="11">
    <source>
        <dbReference type="PROSITE" id="PS50262"/>
    </source>
</evidence>
<evidence type="ECO:0000256" key="6">
    <source>
        <dbReference type="ARBA" id="ARBA00023136"/>
    </source>
</evidence>
<feature type="transmembrane region" description="Helical" evidence="10">
    <location>
        <begin position="168"/>
        <end position="186"/>
    </location>
</feature>
<feature type="transmembrane region" description="Helical" evidence="10">
    <location>
        <begin position="37"/>
        <end position="56"/>
    </location>
</feature>
<feature type="domain" description="G-protein coupled receptors family 1 profile" evidence="11">
    <location>
        <begin position="17"/>
        <end position="276"/>
    </location>
</feature>
<dbReference type="PANTHER" id="PTHR24246:SF27">
    <property type="entry name" value="ADENOSINE RECEPTOR, ISOFORM A"/>
    <property type="match status" value="1"/>
</dbReference>
<keyword evidence="7" id="KW-0675">Receptor</keyword>
<dbReference type="GO" id="GO:0004930">
    <property type="term" value="F:G protein-coupled receptor activity"/>
    <property type="evidence" value="ECO:0007669"/>
    <property type="project" value="UniProtKB-KW"/>
</dbReference>
<dbReference type="OrthoDB" id="5959154at2759"/>
<evidence type="ECO:0000256" key="4">
    <source>
        <dbReference type="ARBA" id="ARBA00022989"/>
    </source>
</evidence>
<feature type="transmembrane region" description="Helical" evidence="10">
    <location>
        <begin position="109"/>
        <end position="131"/>
    </location>
</feature>
<feature type="transmembrane region" description="Helical" evidence="10">
    <location>
        <begin position="260"/>
        <end position="278"/>
    </location>
</feature>
<evidence type="ECO:0000256" key="10">
    <source>
        <dbReference type="SAM" id="Phobius"/>
    </source>
</evidence>
<keyword evidence="2" id="KW-1003">Cell membrane</keyword>
<dbReference type="Proteomes" id="UP000596742">
    <property type="component" value="Unassembled WGS sequence"/>
</dbReference>
<dbReference type="PROSITE" id="PS50262">
    <property type="entry name" value="G_PROTEIN_RECEP_F1_2"/>
    <property type="match status" value="1"/>
</dbReference>
<keyword evidence="6 10" id="KW-0472">Membrane</keyword>
<evidence type="ECO:0000256" key="2">
    <source>
        <dbReference type="ARBA" id="ARBA00022475"/>
    </source>
</evidence>
<evidence type="ECO:0000256" key="3">
    <source>
        <dbReference type="ARBA" id="ARBA00022692"/>
    </source>
</evidence>
<feature type="transmembrane region" description="Helical" evidence="10">
    <location>
        <begin position="6"/>
        <end position="25"/>
    </location>
</feature>
<keyword evidence="9" id="KW-0807">Transducer</keyword>
<gene>
    <name evidence="12" type="ORF">MGAL_10B027285</name>
</gene>
<organism evidence="12 13">
    <name type="scientific">Mytilus galloprovincialis</name>
    <name type="common">Mediterranean mussel</name>
    <dbReference type="NCBI Taxonomy" id="29158"/>
    <lineage>
        <taxon>Eukaryota</taxon>
        <taxon>Metazoa</taxon>
        <taxon>Spiralia</taxon>
        <taxon>Lophotrochozoa</taxon>
        <taxon>Mollusca</taxon>
        <taxon>Bivalvia</taxon>
        <taxon>Autobranchia</taxon>
        <taxon>Pteriomorphia</taxon>
        <taxon>Mytilida</taxon>
        <taxon>Mytiloidea</taxon>
        <taxon>Mytilidae</taxon>
        <taxon>Mytilinae</taxon>
        <taxon>Mytilus</taxon>
    </lineage>
</organism>
<evidence type="ECO:0000256" key="8">
    <source>
        <dbReference type="ARBA" id="ARBA00023180"/>
    </source>
</evidence>
<keyword evidence="3 10" id="KW-0812">Transmembrane</keyword>
<dbReference type="GO" id="GO:0005886">
    <property type="term" value="C:plasma membrane"/>
    <property type="evidence" value="ECO:0007669"/>
    <property type="project" value="UniProtKB-SubCell"/>
</dbReference>
<evidence type="ECO:0000256" key="7">
    <source>
        <dbReference type="ARBA" id="ARBA00023170"/>
    </source>
</evidence>
<evidence type="ECO:0000313" key="13">
    <source>
        <dbReference type="Proteomes" id="UP000596742"/>
    </source>
</evidence>
<keyword evidence="8" id="KW-0325">Glycoprotein</keyword>
<keyword evidence="13" id="KW-1185">Reference proteome</keyword>
<protein>
    <recommendedName>
        <fullName evidence="11">G-protein coupled receptors family 1 profile domain-containing protein</fullName>
    </recommendedName>
</protein>
<feature type="transmembrane region" description="Helical" evidence="10">
    <location>
        <begin position="76"/>
        <end position="97"/>
    </location>
</feature>
<proteinExistence type="predicted"/>
<accession>A0A8B6F602</accession>
<dbReference type="InterPro" id="IPR017452">
    <property type="entry name" value="GPCR_Rhodpsn_7TM"/>
</dbReference>
<evidence type="ECO:0000313" key="12">
    <source>
        <dbReference type="EMBL" id="VDI43660.1"/>
    </source>
</evidence>
<evidence type="ECO:0000256" key="9">
    <source>
        <dbReference type="ARBA" id="ARBA00023224"/>
    </source>
</evidence>
<keyword evidence="4 10" id="KW-1133">Transmembrane helix</keyword>
<dbReference type="SUPFAM" id="SSF81321">
    <property type="entry name" value="Family A G protein-coupled receptor-like"/>
    <property type="match status" value="1"/>
</dbReference>
<dbReference type="PANTHER" id="PTHR24246">
    <property type="entry name" value="OLFACTORY RECEPTOR AND ADENOSINE RECEPTOR"/>
    <property type="match status" value="1"/>
</dbReference>
<evidence type="ECO:0000256" key="1">
    <source>
        <dbReference type="ARBA" id="ARBA00004651"/>
    </source>
</evidence>